<keyword evidence="4 6" id="KW-1133">Transmembrane helix</keyword>
<dbReference type="Ensembl" id="ENSEBUT00000002530.1">
    <property type="protein sequence ID" value="ENSEBUP00000002182.1"/>
    <property type="gene ID" value="ENSEBUG00000001712.1"/>
</dbReference>
<keyword evidence="9" id="KW-1185">Reference proteome</keyword>
<dbReference type="GO" id="GO:0046839">
    <property type="term" value="P:phospholipid dephosphorylation"/>
    <property type="evidence" value="ECO:0007669"/>
    <property type="project" value="TreeGrafter"/>
</dbReference>
<dbReference type="InterPro" id="IPR000326">
    <property type="entry name" value="PAP2/HPO"/>
</dbReference>
<dbReference type="InterPro" id="IPR043216">
    <property type="entry name" value="PAP-like"/>
</dbReference>
<dbReference type="OMA" id="CTPLIVI"/>
<comment type="subcellular location">
    <subcellularLocation>
        <location evidence="1">Membrane</location>
        <topology evidence="1">Multi-pass membrane protein</topology>
    </subcellularLocation>
</comment>
<dbReference type="Pfam" id="PF01569">
    <property type="entry name" value="PAP2"/>
    <property type="match status" value="1"/>
</dbReference>
<dbReference type="GO" id="GO:0006644">
    <property type="term" value="P:phospholipid metabolic process"/>
    <property type="evidence" value="ECO:0007669"/>
    <property type="project" value="UniProtKB-UniPathway"/>
</dbReference>
<protein>
    <submittedName>
        <fullName evidence="8">Phospholipid phosphatase 5</fullName>
    </submittedName>
</protein>
<dbReference type="Gene3D" id="1.20.144.10">
    <property type="entry name" value="Phosphatidic acid phosphatase type 2/haloperoxidase"/>
    <property type="match status" value="1"/>
</dbReference>
<keyword evidence="3 6" id="KW-0812">Transmembrane</keyword>
<reference evidence="8" key="1">
    <citation type="submission" date="2025-05" db="UniProtKB">
        <authorList>
            <consortium name="Ensembl"/>
        </authorList>
    </citation>
    <scope>IDENTIFICATION</scope>
</reference>
<dbReference type="UniPathway" id="UPA00085"/>
<dbReference type="SMART" id="SM00014">
    <property type="entry name" value="acidPPc"/>
    <property type="match status" value="1"/>
</dbReference>
<evidence type="ECO:0000313" key="9">
    <source>
        <dbReference type="Proteomes" id="UP000694388"/>
    </source>
</evidence>
<dbReference type="GO" id="GO:0008195">
    <property type="term" value="F:phosphatidate phosphatase activity"/>
    <property type="evidence" value="ECO:0007669"/>
    <property type="project" value="TreeGrafter"/>
</dbReference>
<dbReference type="InterPro" id="IPR036938">
    <property type="entry name" value="PAP2/HPO_sf"/>
</dbReference>
<evidence type="ECO:0000256" key="4">
    <source>
        <dbReference type="ARBA" id="ARBA00022989"/>
    </source>
</evidence>
<sequence>MCTLMGCPGIMAWNVSLELGTEVGIRLLLFIVFVWTDLLEPFRRKIQPEEMWLYKNPTSKQDRVPTLHMFAIAYIVPVFTVLFIYFIRYGKPDLKPAFLAMSLGMVINGVLTNCIKLMVGRPRPDFYYRCFPDGLSNSEMDCSGLPTEVSEGLKSFPSGHSSHVFAGLGFLALYLAGKLRCFVPAMRAPGLRLIIVIFPLFIAALIAISRTCDYKHHWQDVVVGSLLGFGCAFLAYRQYYPSLSGTHAGSPVHSVKLRHTSAVESTEGHFV</sequence>
<feature type="transmembrane region" description="Helical" evidence="6">
    <location>
        <begin position="221"/>
        <end position="240"/>
    </location>
</feature>
<feature type="domain" description="Phosphatidic acid phosphatase type 2/haloperoxidase" evidence="7">
    <location>
        <begin position="98"/>
        <end position="236"/>
    </location>
</feature>
<dbReference type="AlphaFoldDB" id="A0A8C4N7Z2"/>
<name>A0A8C4N7Z2_EPTBU</name>
<feature type="transmembrane region" description="Helical" evidence="6">
    <location>
        <begin position="164"/>
        <end position="185"/>
    </location>
</feature>
<keyword evidence="5 6" id="KW-0472">Membrane</keyword>
<feature type="transmembrane region" description="Helical" evidence="6">
    <location>
        <begin position="23"/>
        <end position="43"/>
    </location>
</feature>
<evidence type="ECO:0000259" key="7">
    <source>
        <dbReference type="SMART" id="SM00014"/>
    </source>
</evidence>
<proteinExistence type="inferred from homology"/>
<dbReference type="Proteomes" id="UP000694388">
    <property type="component" value="Unplaced"/>
</dbReference>
<dbReference type="SUPFAM" id="SSF48317">
    <property type="entry name" value="Acid phosphatase/Vanadium-dependent haloperoxidase"/>
    <property type="match status" value="1"/>
</dbReference>
<evidence type="ECO:0000256" key="5">
    <source>
        <dbReference type="ARBA" id="ARBA00023136"/>
    </source>
</evidence>
<feature type="transmembrane region" description="Helical" evidence="6">
    <location>
        <begin position="99"/>
        <end position="119"/>
    </location>
</feature>
<dbReference type="PANTHER" id="PTHR10165">
    <property type="entry name" value="LIPID PHOSPHATE PHOSPHATASE"/>
    <property type="match status" value="1"/>
</dbReference>
<dbReference type="GeneTree" id="ENSGT00940000159772"/>
<feature type="transmembrane region" description="Helical" evidence="6">
    <location>
        <begin position="64"/>
        <end position="87"/>
    </location>
</feature>
<evidence type="ECO:0000256" key="1">
    <source>
        <dbReference type="ARBA" id="ARBA00004141"/>
    </source>
</evidence>
<accession>A0A8C4N7Z2</accession>
<dbReference type="GO" id="GO:0016020">
    <property type="term" value="C:membrane"/>
    <property type="evidence" value="ECO:0007669"/>
    <property type="project" value="UniProtKB-SubCell"/>
</dbReference>
<evidence type="ECO:0000256" key="6">
    <source>
        <dbReference type="SAM" id="Phobius"/>
    </source>
</evidence>
<organism evidence="8 9">
    <name type="scientific">Eptatretus burgeri</name>
    <name type="common">Inshore hagfish</name>
    <dbReference type="NCBI Taxonomy" id="7764"/>
    <lineage>
        <taxon>Eukaryota</taxon>
        <taxon>Metazoa</taxon>
        <taxon>Chordata</taxon>
        <taxon>Craniata</taxon>
        <taxon>Vertebrata</taxon>
        <taxon>Cyclostomata</taxon>
        <taxon>Myxini</taxon>
        <taxon>Myxiniformes</taxon>
        <taxon>Myxinidae</taxon>
        <taxon>Eptatretinae</taxon>
        <taxon>Eptatretus</taxon>
    </lineage>
</organism>
<feature type="transmembrane region" description="Helical" evidence="6">
    <location>
        <begin position="191"/>
        <end position="209"/>
    </location>
</feature>
<dbReference type="Ensembl" id="ENSEBUT00000002521.1">
    <property type="protein sequence ID" value="ENSEBUP00000002174.1"/>
    <property type="gene ID" value="ENSEBUG00000001712.1"/>
</dbReference>
<evidence type="ECO:0000313" key="8">
    <source>
        <dbReference type="Ensembl" id="ENSEBUP00000002182.1"/>
    </source>
</evidence>
<comment type="similarity">
    <text evidence="2">Belongs to the PA-phosphatase related phosphoesterase family.</text>
</comment>
<dbReference type="PANTHER" id="PTHR10165:SF35">
    <property type="entry name" value="RE23632P"/>
    <property type="match status" value="1"/>
</dbReference>
<evidence type="ECO:0000256" key="3">
    <source>
        <dbReference type="ARBA" id="ARBA00022692"/>
    </source>
</evidence>
<dbReference type="CDD" id="cd03390">
    <property type="entry name" value="PAP2_containing_1_like"/>
    <property type="match status" value="1"/>
</dbReference>
<evidence type="ECO:0000256" key="2">
    <source>
        <dbReference type="ARBA" id="ARBA00008816"/>
    </source>
</evidence>